<dbReference type="PRINTS" id="PR00702">
    <property type="entry name" value="ACRIFLAVINRP"/>
</dbReference>
<organism evidence="2 3">
    <name type="scientific">Massilia soli</name>
    <dbReference type="NCBI Taxonomy" id="2792854"/>
    <lineage>
        <taxon>Bacteria</taxon>
        <taxon>Pseudomonadati</taxon>
        <taxon>Pseudomonadota</taxon>
        <taxon>Betaproteobacteria</taxon>
        <taxon>Burkholderiales</taxon>
        <taxon>Oxalobacteraceae</taxon>
        <taxon>Telluria group</taxon>
        <taxon>Massilia</taxon>
    </lineage>
</organism>
<sequence length="1037" mass="113119">MWITKTSIRNPVFATMVMVALVVLGLFSYRSLGVEAMPNVALPFAWVEVAYPGASPEQVENDITRQLEDTINTVSGIKSIRSNSWEGRAGVSVEFNLSTDMDKAMIEMRDKISRVRPTFPKEAKEPFIVRAEGDNEQAVVELSLMSDTRSVRDLSTLTEQLITKRLQGVAGVGQVRVNGKTNRQVLVNLKPDALSAQHVGVDEVLRAIQATNTNLPAGNISYGAAERLVRVEGKIKDARGFNKIIVARRASGPVYLEQVAEIIDGEQEETSISRINGVRAITLEVTKIQDANVVEVGTGIKLAVEKMQKTLPADIKLAILEDQSQRVQSQLDNVKRTIIEGAVLTMLIVFLFLHSWRSTVITGLTLPISVMASFIAMKYFGFTLNFLTLMALSLCIGLLIDDAIVVRENIVRHHDMGKNHVDAANDGTNEIGLAVMATTFAIVAVFVPVAFMDGIIGRFFLQFGITVAVAVLVSLFVSFTLDPMLSSVWRDPVKDRFKYLPWLGRLMEKVEHGIARVHVWYGRVLELALRWRKSTLTLALALFVGSLALMPMVGGEMFPETDNGYIQLRFKTPVGSSLDYTEAKVRQVEAALGEFKEIDKVITTVGTWDGRNTAQVNLKLTDVKKTERRSQKELEQLIRARLAPIAGITMSVGNKPIFIAILGQDEAKLDAGARRLMEKMRKIKGVVDIEYSQEGANPATIVKINNELASDLGLSTQQIGTALRPFVAGDQISRWLAPDGQNYDVNVQLPKSGRQKVSDLADLMLASSKMDADGNPIMVPLRQVVEFVPSTSPQVLKRQALERRVAVYAAIEGRPNGDVNSEVKAAMDSIDLPEGVRFDVGGEAEQMAETLGGAAKALGIAIIFIYLVLASQFGSFLQPIAIMVSLPLSMIGVLIALLVTGSTLNIFSVIGIVMLMGLVTKNAILLVDFTNHGQRHGKSQHDAILDAGQVRLRPILMTTLAMIFGMLPMAIGMGDGGESQAPMGRAVIGGVITSTLLTLVVVPVAYTYLDNLGKKAARWFKGAPDDHKQPAELAEAA</sequence>
<evidence type="ECO:0000313" key="2">
    <source>
        <dbReference type="EMBL" id="MBZ2207649.1"/>
    </source>
</evidence>
<dbReference type="EMBL" id="JAFBIL020000004">
    <property type="protein sequence ID" value="MBZ2207649.1"/>
    <property type="molecule type" value="Genomic_DNA"/>
</dbReference>
<feature type="transmembrane region" description="Helical" evidence="1">
    <location>
        <begin position="386"/>
        <end position="406"/>
    </location>
</feature>
<dbReference type="PANTHER" id="PTHR32063:SF0">
    <property type="entry name" value="SWARMING MOTILITY PROTEIN SWRC"/>
    <property type="match status" value="1"/>
</dbReference>
<feature type="transmembrane region" description="Helical" evidence="1">
    <location>
        <begin position="851"/>
        <end position="869"/>
    </location>
</feature>
<feature type="transmembrane region" description="Helical" evidence="1">
    <location>
        <begin position="950"/>
        <end position="974"/>
    </location>
</feature>
<dbReference type="Gene3D" id="3.30.70.1430">
    <property type="entry name" value="Multidrug efflux transporter AcrB pore domain"/>
    <property type="match status" value="2"/>
</dbReference>
<dbReference type="Pfam" id="PF00873">
    <property type="entry name" value="ACR_tran"/>
    <property type="match status" value="1"/>
</dbReference>
<dbReference type="InterPro" id="IPR027463">
    <property type="entry name" value="AcrB_DN_DC_subdom"/>
</dbReference>
<dbReference type="Gene3D" id="3.30.70.1320">
    <property type="entry name" value="Multidrug efflux transporter AcrB pore domain like"/>
    <property type="match status" value="1"/>
</dbReference>
<feature type="transmembrane region" description="Helical" evidence="1">
    <location>
        <begin position="459"/>
        <end position="481"/>
    </location>
</feature>
<comment type="caution">
    <text evidence="2">The sequence shown here is derived from an EMBL/GenBank/DDBJ whole genome shotgun (WGS) entry which is preliminary data.</text>
</comment>
<feature type="transmembrane region" description="Helical" evidence="1">
    <location>
        <begin position="535"/>
        <end position="553"/>
    </location>
</feature>
<feature type="transmembrane region" description="Helical" evidence="1">
    <location>
        <begin position="12"/>
        <end position="29"/>
    </location>
</feature>
<dbReference type="Gene3D" id="1.20.1640.10">
    <property type="entry name" value="Multidrug efflux transporter AcrB transmembrane domain"/>
    <property type="match status" value="2"/>
</dbReference>
<dbReference type="Proteomes" id="UP000809349">
    <property type="component" value="Unassembled WGS sequence"/>
</dbReference>
<feature type="transmembrane region" description="Helical" evidence="1">
    <location>
        <begin position="427"/>
        <end position="447"/>
    </location>
</feature>
<dbReference type="SUPFAM" id="SSF82693">
    <property type="entry name" value="Multidrug efflux transporter AcrB pore domain, PN1, PN2, PC1 and PC2 subdomains"/>
    <property type="match status" value="3"/>
</dbReference>
<keyword evidence="1" id="KW-0472">Membrane</keyword>
<gene>
    <name evidence="2" type="ORF">I4X03_010300</name>
</gene>
<protein>
    <submittedName>
        <fullName evidence="2">Efflux RND transporter permease subunit</fullName>
    </submittedName>
</protein>
<dbReference type="SUPFAM" id="SSF82866">
    <property type="entry name" value="Multidrug efflux transporter AcrB transmembrane domain"/>
    <property type="match status" value="2"/>
</dbReference>
<accession>A0ABS7SP05</accession>
<dbReference type="Gene3D" id="3.30.2090.10">
    <property type="entry name" value="Multidrug efflux transporter AcrB TolC docking domain, DN and DC subdomains"/>
    <property type="match status" value="2"/>
</dbReference>
<name>A0ABS7SP05_9BURK</name>
<dbReference type="SUPFAM" id="SSF82714">
    <property type="entry name" value="Multidrug efflux transporter AcrB TolC docking domain, DN and DC subdomains"/>
    <property type="match status" value="2"/>
</dbReference>
<dbReference type="PANTHER" id="PTHR32063">
    <property type="match status" value="1"/>
</dbReference>
<keyword evidence="3" id="KW-1185">Reference proteome</keyword>
<reference evidence="2 3" key="1">
    <citation type="submission" date="2021-08" db="EMBL/GenBank/DDBJ databases">
        <title>Massilia sp. R798.</title>
        <authorList>
            <person name="Baek J.H."/>
            <person name="Jung H.S."/>
            <person name="Kim K.R."/>
            <person name="Jeon C.O."/>
        </authorList>
    </citation>
    <scope>NUCLEOTIDE SEQUENCE [LARGE SCALE GENOMIC DNA]</scope>
    <source>
        <strain evidence="2 3">R798</strain>
    </source>
</reference>
<feature type="transmembrane region" description="Helical" evidence="1">
    <location>
        <begin position="360"/>
        <end position="380"/>
    </location>
</feature>
<evidence type="ECO:0000313" key="3">
    <source>
        <dbReference type="Proteomes" id="UP000809349"/>
    </source>
</evidence>
<dbReference type="InterPro" id="IPR001036">
    <property type="entry name" value="Acrflvin-R"/>
</dbReference>
<proteinExistence type="predicted"/>
<keyword evidence="1" id="KW-0812">Transmembrane</keyword>
<keyword evidence="1" id="KW-1133">Transmembrane helix</keyword>
<evidence type="ECO:0000256" key="1">
    <source>
        <dbReference type="SAM" id="Phobius"/>
    </source>
</evidence>
<feature type="transmembrane region" description="Helical" evidence="1">
    <location>
        <begin position="986"/>
        <end position="1009"/>
    </location>
</feature>
<dbReference type="Gene3D" id="3.30.70.1440">
    <property type="entry name" value="Multidrug efflux transporter AcrB pore domain"/>
    <property type="match status" value="1"/>
</dbReference>
<dbReference type="RefSeq" id="WP_223468146.1">
    <property type="nucleotide sequence ID" value="NZ_JAFBIL020000004.1"/>
</dbReference>